<evidence type="ECO:0000313" key="3">
    <source>
        <dbReference type="Proteomes" id="UP000652761"/>
    </source>
</evidence>
<protein>
    <recommendedName>
        <fullName evidence="1">Endonuclease/exonuclease/phosphatase domain-containing protein</fullName>
    </recommendedName>
</protein>
<accession>A0A843WTB8</accession>
<dbReference type="SUPFAM" id="SSF56219">
    <property type="entry name" value="DNase I-like"/>
    <property type="match status" value="1"/>
</dbReference>
<dbReference type="Proteomes" id="UP000652761">
    <property type="component" value="Unassembled WGS sequence"/>
</dbReference>
<reference evidence="2" key="1">
    <citation type="submission" date="2017-07" db="EMBL/GenBank/DDBJ databases">
        <title>Taro Niue Genome Assembly and Annotation.</title>
        <authorList>
            <person name="Atibalentja N."/>
            <person name="Keating K."/>
            <person name="Fields C.J."/>
        </authorList>
    </citation>
    <scope>NUCLEOTIDE SEQUENCE</scope>
    <source>
        <strain evidence="2">Niue_2</strain>
        <tissue evidence="2">Leaf</tissue>
    </source>
</reference>
<proteinExistence type="predicted"/>
<evidence type="ECO:0000313" key="2">
    <source>
        <dbReference type="EMBL" id="MQM11046.1"/>
    </source>
</evidence>
<dbReference type="EMBL" id="NMUH01004852">
    <property type="protein sequence ID" value="MQM11046.1"/>
    <property type="molecule type" value="Genomic_DNA"/>
</dbReference>
<dbReference type="InterPro" id="IPR036691">
    <property type="entry name" value="Endo/exonu/phosph_ase_sf"/>
</dbReference>
<sequence length="269" mass="30166">MEGYAGNNGDISKIWIMWRESLDVQVVNSSDQHITVVFQRNGTVIYTFTTVYASCDQVDRRVLFDDLLNFASSVNSPWIVRGDFNCISQPSEKLGGATLTNMFAMVDFNDFILAAALIDAGYSPFTWSNNRVGPAAIKARLDRVLFNSPWDLILPSFSVTHLPRGPSDHAPLLLASSVLTRVPSRFMFQSMWLTNDSFQAVVDKAWKEADIRHPNAFVRLQVKLKVVKNTLKSWNKEVFGHVHENIVKALEEVSGLEATFDAHPSEGNN</sequence>
<dbReference type="PANTHER" id="PTHR33710">
    <property type="entry name" value="BNAC02G09200D PROTEIN"/>
    <property type="match status" value="1"/>
</dbReference>
<gene>
    <name evidence="2" type="ORF">Taro_043945</name>
</gene>
<evidence type="ECO:0000259" key="1">
    <source>
        <dbReference type="Pfam" id="PF03372"/>
    </source>
</evidence>
<dbReference type="PANTHER" id="PTHR33710:SF71">
    <property type="entry name" value="ENDONUCLEASE_EXONUCLEASE_PHOSPHATASE DOMAIN-CONTAINING PROTEIN"/>
    <property type="match status" value="1"/>
</dbReference>
<organism evidence="2 3">
    <name type="scientific">Colocasia esculenta</name>
    <name type="common">Wild taro</name>
    <name type="synonym">Arum esculentum</name>
    <dbReference type="NCBI Taxonomy" id="4460"/>
    <lineage>
        <taxon>Eukaryota</taxon>
        <taxon>Viridiplantae</taxon>
        <taxon>Streptophyta</taxon>
        <taxon>Embryophyta</taxon>
        <taxon>Tracheophyta</taxon>
        <taxon>Spermatophyta</taxon>
        <taxon>Magnoliopsida</taxon>
        <taxon>Liliopsida</taxon>
        <taxon>Araceae</taxon>
        <taxon>Aroideae</taxon>
        <taxon>Colocasieae</taxon>
        <taxon>Colocasia</taxon>
    </lineage>
</organism>
<keyword evidence="3" id="KW-1185">Reference proteome</keyword>
<dbReference type="Pfam" id="PF03372">
    <property type="entry name" value="Exo_endo_phos"/>
    <property type="match status" value="1"/>
</dbReference>
<comment type="caution">
    <text evidence="2">The sequence shown here is derived from an EMBL/GenBank/DDBJ whole genome shotgun (WGS) entry which is preliminary data.</text>
</comment>
<name>A0A843WTB8_COLES</name>
<dbReference type="Gene3D" id="3.60.10.10">
    <property type="entry name" value="Endonuclease/exonuclease/phosphatase"/>
    <property type="match status" value="1"/>
</dbReference>
<dbReference type="InterPro" id="IPR005135">
    <property type="entry name" value="Endo/exonuclease/phosphatase"/>
</dbReference>
<dbReference type="OrthoDB" id="786811at2759"/>
<dbReference type="AlphaFoldDB" id="A0A843WTB8"/>
<dbReference type="GO" id="GO:0003824">
    <property type="term" value="F:catalytic activity"/>
    <property type="evidence" value="ECO:0007669"/>
    <property type="project" value="InterPro"/>
</dbReference>
<feature type="domain" description="Endonuclease/exonuclease/phosphatase" evidence="1">
    <location>
        <begin position="8"/>
        <end position="169"/>
    </location>
</feature>